<sequence>MEETISNKLPSKHTEERPKKKPKHRTSGGGGGDEEQAEASPDSSSVDYEGLKRTTQDLISRGDHLERTLPSDSRGSRKQKNWEKRCRKHMKLLDEHLMKENAGQHAIPSKSLRTDAKSLPALRSVAQSYLQDLERIQGTAAAEDGKKKPSSSAGGNRPRQMSFTSYAPRSESPEDAEGQDDIGQKGNDISSRNSGKKQRRRSYTEWLGKSTTPIPPPILPSSSTHKPS</sequence>
<dbReference type="GeneID" id="92041153"/>
<comment type="caution">
    <text evidence="2">The sequence shown here is derived from an EMBL/GenBank/DDBJ whole genome shotgun (WGS) entry which is preliminary data.</text>
</comment>
<proteinExistence type="predicted"/>
<dbReference type="Proteomes" id="UP001433268">
    <property type="component" value="Unassembled WGS sequence"/>
</dbReference>
<evidence type="ECO:0000256" key="1">
    <source>
        <dbReference type="SAM" id="MobiDB-lite"/>
    </source>
</evidence>
<feature type="region of interest" description="Disordered" evidence="1">
    <location>
        <begin position="96"/>
        <end position="115"/>
    </location>
</feature>
<organism evidence="2 3">
    <name type="scientific">Apiospora hydei</name>
    <dbReference type="NCBI Taxonomy" id="1337664"/>
    <lineage>
        <taxon>Eukaryota</taxon>
        <taxon>Fungi</taxon>
        <taxon>Dikarya</taxon>
        <taxon>Ascomycota</taxon>
        <taxon>Pezizomycotina</taxon>
        <taxon>Sordariomycetes</taxon>
        <taxon>Xylariomycetidae</taxon>
        <taxon>Amphisphaeriales</taxon>
        <taxon>Apiosporaceae</taxon>
        <taxon>Apiospora</taxon>
    </lineage>
</organism>
<feature type="compositionally biased region" description="Basic and acidic residues" evidence="1">
    <location>
        <begin position="49"/>
        <end position="69"/>
    </location>
</feature>
<feature type="compositionally biased region" description="Polar residues" evidence="1">
    <location>
        <begin position="150"/>
        <end position="167"/>
    </location>
</feature>
<keyword evidence="3" id="KW-1185">Reference proteome</keyword>
<feature type="region of interest" description="Disordered" evidence="1">
    <location>
        <begin position="1"/>
        <end position="83"/>
    </location>
</feature>
<protein>
    <submittedName>
        <fullName evidence="2">Uncharacterized protein</fullName>
    </submittedName>
</protein>
<reference evidence="2 3" key="1">
    <citation type="submission" date="2023-01" db="EMBL/GenBank/DDBJ databases">
        <title>Analysis of 21 Apiospora genomes using comparative genomics revels a genus with tremendous synthesis potential of carbohydrate active enzymes and secondary metabolites.</title>
        <authorList>
            <person name="Sorensen T."/>
        </authorList>
    </citation>
    <scope>NUCLEOTIDE SEQUENCE [LARGE SCALE GENOMIC DNA]</scope>
    <source>
        <strain evidence="2 3">CBS 114990</strain>
    </source>
</reference>
<gene>
    <name evidence="2" type="ORF">PG997_003778</name>
</gene>
<dbReference type="EMBL" id="JAQQWN010000004">
    <property type="protein sequence ID" value="KAK8088817.1"/>
    <property type="molecule type" value="Genomic_DNA"/>
</dbReference>
<dbReference type="RefSeq" id="XP_066671711.1">
    <property type="nucleotide sequence ID" value="XM_066808093.1"/>
</dbReference>
<feature type="region of interest" description="Disordered" evidence="1">
    <location>
        <begin position="137"/>
        <end position="228"/>
    </location>
</feature>
<evidence type="ECO:0000313" key="2">
    <source>
        <dbReference type="EMBL" id="KAK8088817.1"/>
    </source>
</evidence>
<name>A0ABR1X0C7_9PEZI</name>
<accession>A0ABR1X0C7</accession>
<evidence type="ECO:0000313" key="3">
    <source>
        <dbReference type="Proteomes" id="UP001433268"/>
    </source>
</evidence>